<dbReference type="Proteomes" id="UP001201812">
    <property type="component" value="Unassembled WGS sequence"/>
</dbReference>
<organism evidence="2 3">
    <name type="scientific">Ditylenchus destructor</name>
    <dbReference type="NCBI Taxonomy" id="166010"/>
    <lineage>
        <taxon>Eukaryota</taxon>
        <taxon>Metazoa</taxon>
        <taxon>Ecdysozoa</taxon>
        <taxon>Nematoda</taxon>
        <taxon>Chromadorea</taxon>
        <taxon>Rhabditida</taxon>
        <taxon>Tylenchina</taxon>
        <taxon>Tylenchomorpha</taxon>
        <taxon>Sphaerularioidea</taxon>
        <taxon>Anguinidae</taxon>
        <taxon>Anguininae</taxon>
        <taxon>Ditylenchus</taxon>
    </lineage>
</organism>
<accession>A0AAD4R7V7</accession>
<name>A0AAD4R7V7_9BILA</name>
<protein>
    <recommendedName>
        <fullName evidence="4">Secreted protein</fullName>
    </recommendedName>
</protein>
<evidence type="ECO:0000256" key="1">
    <source>
        <dbReference type="SAM" id="SignalP"/>
    </source>
</evidence>
<gene>
    <name evidence="2" type="ORF">DdX_01157</name>
</gene>
<feature type="signal peptide" evidence="1">
    <location>
        <begin position="1"/>
        <end position="20"/>
    </location>
</feature>
<reference evidence="2" key="1">
    <citation type="submission" date="2022-01" db="EMBL/GenBank/DDBJ databases">
        <title>Genome Sequence Resource for Two Populations of Ditylenchus destructor, the Migratory Endoparasitic Phytonematode.</title>
        <authorList>
            <person name="Zhang H."/>
            <person name="Lin R."/>
            <person name="Xie B."/>
        </authorList>
    </citation>
    <scope>NUCLEOTIDE SEQUENCE</scope>
    <source>
        <strain evidence="2">BazhouSP</strain>
    </source>
</reference>
<dbReference type="EMBL" id="JAKKPZ010000001">
    <property type="protein sequence ID" value="KAI1728944.1"/>
    <property type="molecule type" value="Genomic_DNA"/>
</dbReference>
<keyword evidence="3" id="KW-1185">Reference proteome</keyword>
<evidence type="ECO:0008006" key="4">
    <source>
        <dbReference type="Google" id="ProtNLM"/>
    </source>
</evidence>
<proteinExistence type="predicted"/>
<comment type="caution">
    <text evidence="2">The sequence shown here is derived from an EMBL/GenBank/DDBJ whole genome shotgun (WGS) entry which is preliminary data.</text>
</comment>
<feature type="chain" id="PRO_5041988084" description="Secreted protein" evidence="1">
    <location>
        <begin position="21"/>
        <end position="68"/>
    </location>
</feature>
<keyword evidence="1" id="KW-0732">Signal</keyword>
<evidence type="ECO:0000313" key="3">
    <source>
        <dbReference type="Proteomes" id="UP001201812"/>
    </source>
</evidence>
<sequence length="68" mass="7077">MTPLGTHMALLLTIWAAIGAAVDMLISSSSEESGGDNGSADLLAARCQSKCLFELEQRHKVGQGFIAG</sequence>
<dbReference type="AlphaFoldDB" id="A0AAD4R7V7"/>
<evidence type="ECO:0000313" key="2">
    <source>
        <dbReference type="EMBL" id="KAI1728944.1"/>
    </source>
</evidence>